<evidence type="ECO:0000313" key="2">
    <source>
        <dbReference type="Proteomes" id="UP001283361"/>
    </source>
</evidence>
<name>A0AAE0YEF0_9GAST</name>
<protein>
    <submittedName>
        <fullName evidence="1">Uncharacterized protein</fullName>
    </submittedName>
</protein>
<keyword evidence="2" id="KW-1185">Reference proteome</keyword>
<dbReference type="EMBL" id="JAWDGP010006383">
    <property type="protein sequence ID" value="KAK3742003.1"/>
    <property type="molecule type" value="Genomic_DNA"/>
</dbReference>
<proteinExistence type="predicted"/>
<reference evidence="1" key="1">
    <citation type="journal article" date="2023" name="G3 (Bethesda)">
        <title>A reference genome for the long-term kleptoplast-retaining sea slug Elysia crispata morphotype clarki.</title>
        <authorList>
            <person name="Eastman K.E."/>
            <person name="Pendleton A.L."/>
            <person name="Shaikh M.A."/>
            <person name="Suttiyut T."/>
            <person name="Ogas R."/>
            <person name="Tomko P."/>
            <person name="Gavelis G."/>
            <person name="Widhalm J.R."/>
            <person name="Wisecaver J.H."/>
        </authorList>
    </citation>
    <scope>NUCLEOTIDE SEQUENCE</scope>
    <source>
        <strain evidence="1">ECLA1</strain>
    </source>
</reference>
<evidence type="ECO:0000313" key="1">
    <source>
        <dbReference type="EMBL" id="KAK3742003.1"/>
    </source>
</evidence>
<organism evidence="1 2">
    <name type="scientific">Elysia crispata</name>
    <name type="common">lettuce slug</name>
    <dbReference type="NCBI Taxonomy" id="231223"/>
    <lineage>
        <taxon>Eukaryota</taxon>
        <taxon>Metazoa</taxon>
        <taxon>Spiralia</taxon>
        <taxon>Lophotrochozoa</taxon>
        <taxon>Mollusca</taxon>
        <taxon>Gastropoda</taxon>
        <taxon>Heterobranchia</taxon>
        <taxon>Euthyneura</taxon>
        <taxon>Panpulmonata</taxon>
        <taxon>Sacoglossa</taxon>
        <taxon>Placobranchoidea</taxon>
        <taxon>Plakobranchidae</taxon>
        <taxon>Elysia</taxon>
    </lineage>
</organism>
<gene>
    <name evidence="1" type="ORF">RRG08_024749</name>
</gene>
<dbReference type="Proteomes" id="UP001283361">
    <property type="component" value="Unassembled WGS sequence"/>
</dbReference>
<dbReference type="AlphaFoldDB" id="A0AAE0YEF0"/>
<accession>A0AAE0YEF0</accession>
<sequence>MDRHNVPKEEEKCMCQYCKYDKQCPSCDLPLTSGNNPSLISLAEAIVGSAPLMLHSADNGQLTDGLMLLHHLAVNLRHPGPPPVGATETLASTCTSPAPISPGIFSVSTGHAGTKQEELQHQ</sequence>
<comment type="caution">
    <text evidence="1">The sequence shown here is derived from an EMBL/GenBank/DDBJ whole genome shotgun (WGS) entry which is preliminary data.</text>
</comment>